<comment type="caution">
    <text evidence="1">The sequence shown here is derived from an EMBL/GenBank/DDBJ whole genome shotgun (WGS) entry which is preliminary data.</text>
</comment>
<dbReference type="Proteomes" id="UP001251849">
    <property type="component" value="Unassembled WGS sequence"/>
</dbReference>
<dbReference type="EMBL" id="JAUZVV010000001">
    <property type="protein sequence ID" value="MDT3315657.1"/>
    <property type="molecule type" value="Genomic_DNA"/>
</dbReference>
<evidence type="ECO:0000313" key="2">
    <source>
        <dbReference type="Proteomes" id="UP001251849"/>
    </source>
</evidence>
<protein>
    <submittedName>
        <fullName evidence="1">Uncharacterized protein</fullName>
    </submittedName>
</protein>
<sequence>MITTLIRDEARARGELGPTALSMLLRVFDTELRSFRGLAEIDTAEDLALEFFADRATSYVDAVLAAPDDEAATRLTRRWGRNWLIDRARATPYGALRHRLEKRLQRSPLFHASSVAHHWFLEGEEDTDRVASFEEIYAVAADIRVDVIVDAGGGLVLGKTGQLEEMVTAVLKLSGRLHISDLTYLCAQRFPSVLEDGDWLTARHRTAEVEDAEDTHPSDDAIFEAAEQAADSRGAQEIFDRLTAAERLALRFGDNPREVASRLGVGRSTAYSRIQSAKARLLELGGDRTRARQVMTDVLRLILDDDFAVPSIPVGGA</sequence>
<reference evidence="1 2" key="1">
    <citation type="submission" date="2023-08" db="EMBL/GenBank/DDBJ databases">
        <title>Microbacterium aquilitoris sp. nov. and Microbacterium gwkjibeachense sp. nov., isolated from beach.</title>
        <authorList>
            <person name="Lee S.D."/>
            <person name="Yang H."/>
            <person name="Kim I."/>
        </authorList>
    </citation>
    <scope>NUCLEOTIDE SEQUENCE [LARGE SCALE GENOMIC DNA]</scope>
    <source>
        <strain evidence="1 2">KSW4-11</strain>
    </source>
</reference>
<dbReference type="RefSeq" id="WP_311860279.1">
    <property type="nucleotide sequence ID" value="NZ_JAUZVV010000001.1"/>
</dbReference>
<accession>A0ABU3G761</accession>
<gene>
    <name evidence="1" type="ORF">Q9S71_02360</name>
</gene>
<evidence type="ECO:0000313" key="1">
    <source>
        <dbReference type="EMBL" id="MDT3315657.1"/>
    </source>
</evidence>
<keyword evidence="2" id="KW-1185">Reference proteome</keyword>
<name>A0ABU3G761_9MICO</name>
<organism evidence="1 2">
    <name type="scientific">Microbacterium gawkjiense</name>
    <dbReference type="NCBI Taxonomy" id="3067309"/>
    <lineage>
        <taxon>Bacteria</taxon>
        <taxon>Bacillati</taxon>
        <taxon>Actinomycetota</taxon>
        <taxon>Actinomycetes</taxon>
        <taxon>Micrococcales</taxon>
        <taxon>Microbacteriaceae</taxon>
        <taxon>Microbacterium</taxon>
    </lineage>
</organism>
<proteinExistence type="predicted"/>